<reference evidence="8 9" key="1">
    <citation type="submission" date="2016-10" db="EMBL/GenBank/DDBJ databases">
        <authorList>
            <person name="de Groot N.N."/>
        </authorList>
    </citation>
    <scope>NUCLEOTIDE SEQUENCE [LARGE SCALE GENOMIC DNA]</scope>
    <source>
        <strain evidence="8 9">CGMCC 4.3143</strain>
    </source>
</reference>
<evidence type="ECO:0000256" key="4">
    <source>
        <dbReference type="ARBA" id="ARBA00022989"/>
    </source>
</evidence>
<evidence type="ECO:0000256" key="1">
    <source>
        <dbReference type="ARBA" id="ARBA00004651"/>
    </source>
</evidence>
<keyword evidence="9" id="KW-1185">Reference proteome</keyword>
<keyword evidence="3 7" id="KW-0812">Transmembrane</keyword>
<dbReference type="PIRSF" id="PIRSF006060">
    <property type="entry name" value="AA_transporter"/>
    <property type="match status" value="1"/>
</dbReference>
<keyword evidence="5 7" id="KW-0472">Membrane</keyword>
<dbReference type="AlphaFoldDB" id="A0A1G7X756"/>
<dbReference type="STRING" id="366584.SAMN05216377_115106"/>
<feature type="region of interest" description="Disordered" evidence="6">
    <location>
        <begin position="391"/>
        <end position="415"/>
    </location>
</feature>
<dbReference type="Proteomes" id="UP000198967">
    <property type="component" value="Unassembled WGS sequence"/>
</dbReference>
<dbReference type="GO" id="GO:0022857">
    <property type="term" value="F:transmembrane transporter activity"/>
    <property type="evidence" value="ECO:0007669"/>
    <property type="project" value="InterPro"/>
</dbReference>
<proteinExistence type="predicted"/>
<dbReference type="PANTHER" id="PTHR42770">
    <property type="entry name" value="AMINO ACID TRANSPORTER-RELATED"/>
    <property type="match status" value="1"/>
</dbReference>
<protein>
    <submittedName>
        <fullName evidence="8">Amino acid/polyamine/organocation transporter, APC superfamily</fullName>
    </submittedName>
</protein>
<evidence type="ECO:0000256" key="7">
    <source>
        <dbReference type="SAM" id="Phobius"/>
    </source>
</evidence>
<keyword evidence="4 7" id="KW-1133">Transmembrane helix</keyword>
<feature type="transmembrane region" description="Helical" evidence="7">
    <location>
        <begin position="259"/>
        <end position="281"/>
    </location>
</feature>
<dbReference type="Gene3D" id="1.20.1740.10">
    <property type="entry name" value="Amino acid/polyamine transporter I"/>
    <property type="match status" value="1"/>
</dbReference>
<keyword evidence="2" id="KW-1003">Cell membrane</keyword>
<accession>A0A1G7X756</accession>
<evidence type="ECO:0000256" key="3">
    <source>
        <dbReference type="ARBA" id="ARBA00022692"/>
    </source>
</evidence>
<feature type="transmembrane region" description="Helical" evidence="7">
    <location>
        <begin position="302"/>
        <end position="335"/>
    </location>
</feature>
<dbReference type="InterPro" id="IPR002293">
    <property type="entry name" value="AA/rel_permease1"/>
</dbReference>
<feature type="compositionally biased region" description="Pro residues" evidence="6">
    <location>
        <begin position="405"/>
        <end position="415"/>
    </location>
</feature>
<evidence type="ECO:0000313" key="9">
    <source>
        <dbReference type="Proteomes" id="UP000198967"/>
    </source>
</evidence>
<feature type="transmembrane region" description="Helical" evidence="7">
    <location>
        <begin position="34"/>
        <end position="56"/>
    </location>
</feature>
<gene>
    <name evidence="8" type="ORF">SAMN05216377_115106</name>
</gene>
<evidence type="ECO:0000256" key="5">
    <source>
        <dbReference type="ARBA" id="ARBA00023136"/>
    </source>
</evidence>
<organism evidence="8 9">
    <name type="scientific">Pseudonocardia oroxyli</name>
    <dbReference type="NCBI Taxonomy" id="366584"/>
    <lineage>
        <taxon>Bacteria</taxon>
        <taxon>Bacillati</taxon>
        <taxon>Actinomycetota</taxon>
        <taxon>Actinomycetes</taxon>
        <taxon>Pseudonocardiales</taxon>
        <taxon>Pseudonocardiaceae</taxon>
        <taxon>Pseudonocardia</taxon>
    </lineage>
</organism>
<dbReference type="Pfam" id="PF13520">
    <property type="entry name" value="AA_permease_2"/>
    <property type="match status" value="1"/>
</dbReference>
<feature type="transmembrane region" description="Helical" evidence="7">
    <location>
        <begin position="106"/>
        <end position="129"/>
    </location>
</feature>
<comment type="subcellular location">
    <subcellularLocation>
        <location evidence="1">Cell membrane</location>
        <topology evidence="1">Multi-pass membrane protein</topology>
    </subcellularLocation>
</comment>
<dbReference type="RefSeq" id="WP_245707661.1">
    <property type="nucleotide sequence ID" value="NZ_FNBE01000015.1"/>
</dbReference>
<dbReference type="EMBL" id="FNBE01000015">
    <property type="protein sequence ID" value="SDG79977.1"/>
    <property type="molecule type" value="Genomic_DNA"/>
</dbReference>
<dbReference type="InterPro" id="IPR050367">
    <property type="entry name" value="APC_superfamily"/>
</dbReference>
<sequence>MRRLGLSDAVVVGLASMLGAGVFAAFGPAAAVAGAWLPVALLVAGAVAYCNALSSARLAARYPESGGTYVYGRERLGAGWGFLAGWCFVVGKTASCAAVALTFGAYVWPAVPAVPAVVAVVALTGVNLLGITRTAAAARVLVAVTLAALAVVVVAGLVGGDPSADRLTEGPSAGAFGVLQAAGLLFFAFAGYARIATLGGDVRDPARTLPLAIRIALGSVLAIYAVVGGTALLTLGPAGLARSVAPLADVAGGLPGASVVVRVGAAVACAGVLLTLLAGVGRTANAMADDRELPRLYRGRSALVVTGVVVAVLVSAVDLRGVIAASGVGVLLYYAVANASAVTLDRRSRPVAVAGLVGCLVLAATLPTGAMLAGLGVVALGVAGRAVRRRLDAPRPARRRRGPGSRPPAGPGDGR</sequence>
<feature type="transmembrane region" description="Helical" evidence="7">
    <location>
        <begin position="178"/>
        <end position="199"/>
    </location>
</feature>
<evidence type="ECO:0000256" key="6">
    <source>
        <dbReference type="SAM" id="MobiDB-lite"/>
    </source>
</evidence>
<evidence type="ECO:0000256" key="2">
    <source>
        <dbReference type="ARBA" id="ARBA00022475"/>
    </source>
</evidence>
<feature type="transmembrane region" description="Helical" evidence="7">
    <location>
        <begin position="77"/>
        <end position="100"/>
    </location>
</feature>
<feature type="transmembrane region" description="Helical" evidence="7">
    <location>
        <begin position="211"/>
        <end position="239"/>
    </location>
</feature>
<feature type="transmembrane region" description="Helical" evidence="7">
    <location>
        <begin position="136"/>
        <end position="158"/>
    </location>
</feature>
<evidence type="ECO:0000313" key="8">
    <source>
        <dbReference type="EMBL" id="SDG79977.1"/>
    </source>
</evidence>
<dbReference type="PANTHER" id="PTHR42770:SF7">
    <property type="entry name" value="MEMBRANE PROTEIN"/>
    <property type="match status" value="1"/>
</dbReference>
<dbReference type="GO" id="GO:0005886">
    <property type="term" value="C:plasma membrane"/>
    <property type="evidence" value="ECO:0007669"/>
    <property type="project" value="UniProtKB-SubCell"/>
</dbReference>
<name>A0A1G7X756_PSEOR</name>
<feature type="transmembrane region" description="Helical" evidence="7">
    <location>
        <begin position="355"/>
        <end position="382"/>
    </location>
</feature>